<evidence type="ECO:0000256" key="2">
    <source>
        <dbReference type="ARBA" id="ARBA00022490"/>
    </source>
</evidence>
<evidence type="ECO:0000256" key="5">
    <source>
        <dbReference type="SAM" id="Coils"/>
    </source>
</evidence>
<evidence type="ECO:0000313" key="6">
    <source>
        <dbReference type="EMBL" id="MEE3715919.1"/>
    </source>
</evidence>
<dbReference type="InterPro" id="IPR052386">
    <property type="entry name" value="GPSM"/>
</dbReference>
<reference evidence="6" key="1">
    <citation type="submission" date="2024-01" db="EMBL/GenBank/DDBJ databases">
        <title>Bank of Algae and Cyanobacteria of the Azores (BACA) strain genomes.</title>
        <authorList>
            <person name="Luz R."/>
            <person name="Cordeiro R."/>
            <person name="Fonseca A."/>
            <person name="Goncalves V."/>
        </authorList>
    </citation>
    <scope>NUCLEOTIDE SEQUENCE</scope>
    <source>
        <strain evidence="6">BACA0141</strain>
    </source>
</reference>
<dbReference type="EMBL" id="JAZBJZ010000009">
    <property type="protein sequence ID" value="MEE3715919.1"/>
    <property type="molecule type" value="Genomic_DNA"/>
</dbReference>
<dbReference type="PROSITE" id="PS50005">
    <property type="entry name" value="TPR"/>
    <property type="match status" value="1"/>
</dbReference>
<comment type="subcellular location">
    <subcellularLocation>
        <location evidence="1">Cytoplasm</location>
    </subcellularLocation>
</comment>
<evidence type="ECO:0000256" key="1">
    <source>
        <dbReference type="ARBA" id="ARBA00004496"/>
    </source>
</evidence>
<dbReference type="Proteomes" id="UP001333818">
    <property type="component" value="Unassembled WGS sequence"/>
</dbReference>
<gene>
    <name evidence="6" type="ORF">V2H45_04065</name>
</gene>
<evidence type="ECO:0000313" key="7">
    <source>
        <dbReference type="Proteomes" id="UP001333818"/>
    </source>
</evidence>
<proteinExistence type="predicted"/>
<dbReference type="Pfam" id="PF13176">
    <property type="entry name" value="TPR_7"/>
    <property type="match status" value="1"/>
</dbReference>
<keyword evidence="4" id="KW-0802">TPR repeat</keyword>
<feature type="coiled-coil region" evidence="5">
    <location>
        <begin position="289"/>
        <end position="316"/>
    </location>
</feature>
<accession>A0AAW9PWE9</accession>
<name>A0AAW9PWE9_9CYAN</name>
<protein>
    <submittedName>
        <fullName evidence="6">Tetratricopeptide repeat protein</fullName>
    </submittedName>
</protein>
<keyword evidence="7" id="KW-1185">Reference proteome</keyword>
<evidence type="ECO:0000256" key="4">
    <source>
        <dbReference type="PROSITE-ProRule" id="PRU00339"/>
    </source>
</evidence>
<keyword evidence="5" id="KW-0175">Coiled coil</keyword>
<sequence>MASLTAGQRLFAALEIDLDAVPIEYLDDYVAIEYFLILEDEPPADANNLEKVDRYLQVFNHLSEASAWQQASKVLSFRLEVDSKELHDQLRIWGYYYQQIELYQGLLGKVDSEQDLVCFWGLGRIFENLSDFSKSLDYYQQQLDLADLTKNRQAEAKAMDGIGTIQSRQQKYLEASASHQQQLEIAREIGDREQEGYALRGIGWVLFRHGLSQSKIREQQAGLNYLEASLEIAHSICNLDLESESIGDISRIYIERGQYAESVVFLRQQLDFCEKTSNRKLRQSVLGDLGECYTELRQYENALECLQEALKIAGELGDLYSEAVALNRLAVLYGYELQRYEDAIFYCEKDLEISQKLSLNQEIQIPTIINLFNFHAFLNQKEKADFYLKIAKSIAENSESLETKAIVVMALANAYWSRDRIWHKLFGLFLAAKGLLMAPPWRNSNGRIALQLTIAALTKSAKNVPIAITQRMKKFLNKSINHT</sequence>
<comment type="caution">
    <text evidence="6">The sequence shown here is derived from an EMBL/GenBank/DDBJ whole genome shotgun (WGS) entry which is preliminary data.</text>
</comment>
<evidence type="ECO:0000256" key="3">
    <source>
        <dbReference type="ARBA" id="ARBA00022737"/>
    </source>
</evidence>
<dbReference type="GO" id="GO:0001965">
    <property type="term" value="F:G-protein alpha-subunit binding"/>
    <property type="evidence" value="ECO:0007669"/>
    <property type="project" value="TreeGrafter"/>
</dbReference>
<dbReference type="Gene3D" id="1.25.40.10">
    <property type="entry name" value="Tetratricopeptide repeat domain"/>
    <property type="match status" value="2"/>
</dbReference>
<dbReference type="PANTHER" id="PTHR45954">
    <property type="entry name" value="LD33695P"/>
    <property type="match status" value="1"/>
</dbReference>
<dbReference type="PANTHER" id="PTHR45954:SF1">
    <property type="entry name" value="LD33695P"/>
    <property type="match status" value="1"/>
</dbReference>
<keyword evidence="2" id="KW-0963">Cytoplasm</keyword>
<organism evidence="6 7">
    <name type="scientific">Tumidithrix elongata BACA0141</name>
    <dbReference type="NCBI Taxonomy" id="2716417"/>
    <lineage>
        <taxon>Bacteria</taxon>
        <taxon>Bacillati</taxon>
        <taxon>Cyanobacteriota</taxon>
        <taxon>Cyanophyceae</taxon>
        <taxon>Pseudanabaenales</taxon>
        <taxon>Pseudanabaenaceae</taxon>
        <taxon>Tumidithrix</taxon>
        <taxon>Tumidithrix elongata</taxon>
    </lineage>
</organism>
<dbReference type="SMART" id="SM00028">
    <property type="entry name" value="TPR"/>
    <property type="match status" value="5"/>
</dbReference>
<dbReference type="GO" id="GO:0005938">
    <property type="term" value="C:cell cortex"/>
    <property type="evidence" value="ECO:0007669"/>
    <property type="project" value="TreeGrafter"/>
</dbReference>
<dbReference type="GO" id="GO:0005092">
    <property type="term" value="F:GDP-dissociation inhibitor activity"/>
    <property type="evidence" value="ECO:0007669"/>
    <property type="project" value="TreeGrafter"/>
</dbReference>
<dbReference type="AlphaFoldDB" id="A0AAW9PWE9"/>
<dbReference type="SUPFAM" id="SSF48452">
    <property type="entry name" value="TPR-like"/>
    <property type="match status" value="2"/>
</dbReference>
<dbReference type="InterPro" id="IPR011990">
    <property type="entry name" value="TPR-like_helical_dom_sf"/>
</dbReference>
<dbReference type="RefSeq" id="WP_330482343.1">
    <property type="nucleotide sequence ID" value="NZ_JAZBJZ010000009.1"/>
</dbReference>
<feature type="repeat" description="TPR" evidence="4">
    <location>
        <begin position="283"/>
        <end position="316"/>
    </location>
</feature>
<dbReference type="Pfam" id="PF13424">
    <property type="entry name" value="TPR_12"/>
    <property type="match status" value="1"/>
</dbReference>
<keyword evidence="3" id="KW-0677">Repeat</keyword>
<dbReference type="InterPro" id="IPR019734">
    <property type="entry name" value="TPR_rpt"/>
</dbReference>